<organism evidence="2 3">
    <name type="scientific">Trichinella nativa</name>
    <dbReference type="NCBI Taxonomy" id="6335"/>
    <lineage>
        <taxon>Eukaryota</taxon>
        <taxon>Metazoa</taxon>
        <taxon>Ecdysozoa</taxon>
        <taxon>Nematoda</taxon>
        <taxon>Enoplea</taxon>
        <taxon>Dorylaimia</taxon>
        <taxon>Trichinellida</taxon>
        <taxon>Trichinellidae</taxon>
        <taxon>Trichinella</taxon>
    </lineage>
</organism>
<name>A0A1Y3EGB5_9BILA</name>
<dbReference type="GO" id="GO:0017056">
    <property type="term" value="F:structural constituent of nuclear pore"/>
    <property type="evidence" value="ECO:0007669"/>
    <property type="project" value="InterPro"/>
</dbReference>
<dbReference type="Proteomes" id="UP000243006">
    <property type="component" value="Unassembled WGS sequence"/>
</dbReference>
<reference evidence="2 3" key="1">
    <citation type="submission" date="2015-04" db="EMBL/GenBank/DDBJ databases">
        <title>Draft genome of the roundworm Trichinella nativa.</title>
        <authorList>
            <person name="Mitreva M."/>
        </authorList>
    </citation>
    <scope>NUCLEOTIDE SEQUENCE [LARGE SCALE GENOMIC DNA]</scope>
    <source>
        <strain evidence="2 3">ISS45</strain>
    </source>
</reference>
<dbReference type="GO" id="GO:0006405">
    <property type="term" value="P:RNA export from nucleus"/>
    <property type="evidence" value="ECO:0007669"/>
    <property type="project" value="TreeGrafter"/>
</dbReference>
<proteinExistence type="predicted"/>
<protein>
    <recommendedName>
        <fullName evidence="4">Nucleoporin NSP1-like C-terminal domain-containing protein</fullName>
    </recommendedName>
</protein>
<evidence type="ECO:0000256" key="1">
    <source>
        <dbReference type="SAM" id="Coils"/>
    </source>
</evidence>
<accession>A0A1Y3EGB5</accession>
<evidence type="ECO:0008006" key="4">
    <source>
        <dbReference type="Google" id="ProtNLM"/>
    </source>
</evidence>
<dbReference type="PANTHER" id="PTHR12084:SF0">
    <property type="entry name" value="NUCLEAR PORE GLYCOPROTEIN P62"/>
    <property type="match status" value="1"/>
</dbReference>
<gene>
    <name evidence="2" type="ORF">D917_02768</name>
</gene>
<dbReference type="InterPro" id="IPR026010">
    <property type="entry name" value="NSP1/NUP62"/>
</dbReference>
<keyword evidence="1" id="KW-0175">Coiled coil</keyword>
<comment type="caution">
    <text evidence="2">The sequence shown here is derived from an EMBL/GenBank/DDBJ whole genome shotgun (WGS) entry which is preliminary data.</text>
</comment>
<dbReference type="PANTHER" id="PTHR12084">
    <property type="entry name" value="NUCLEAR PORE GLYCOPROTEIN P62-RELATED"/>
    <property type="match status" value="1"/>
</dbReference>
<feature type="coiled-coil region" evidence="1">
    <location>
        <begin position="56"/>
        <end position="94"/>
    </location>
</feature>
<dbReference type="AlphaFoldDB" id="A0A1Y3EGB5"/>
<dbReference type="GO" id="GO:0044613">
    <property type="term" value="C:nuclear pore central transport channel"/>
    <property type="evidence" value="ECO:0007669"/>
    <property type="project" value="TreeGrafter"/>
</dbReference>
<dbReference type="GO" id="GO:0005543">
    <property type="term" value="F:phospholipid binding"/>
    <property type="evidence" value="ECO:0007669"/>
    <property type="project" value="TreeGrafter"/>
</dbReference>
<dbReference type="EMBL" id="LVZM01017269">
    <property type="protein sequence ID" value="OUC42639.1"/>
    <property type="molecule type" value="Genomic_DNA"/>
</dbReference>
<dbReference type="GO" id="GO:0006606">
    <property type="term" value="P:protein import into nucleus"/>
    <property type="evidence" value="ECO:0007669"/>
    <property type="project" value="TreeGrafter"/>
</dbReference>
<dbReference type="Gene3D" id="1.20.5.170">
    <property type="match status" value="1"/>
</dbReference>
<evidence type="ECO:0000313" key="3">
    <source>
        <dbReference type="Proteomes" id="UP000243006"/>
    </source>
</evidence>
<evidence type="ECO:0000313" key="2">
    <source>
        <dbReference type="EMBL" id="OUC42639.1"/>
    </source>
</evidence>
<feature type="non-terminal residue" evidence="2">
    <location>
        <position position="1"/>
    </location>
</feature>
<sequence>IAKLSEDFKLIETQQKSIEYDLDFINQQQNELDQIISVLEKDFVKDDDFKSSTNQADHQREQMLRLQAQLDAQLKQMEQDMSQVSKRVRTASQQHIGLNQTLHIAEIMYKQLGMLQWIDKQTKEIKKKVDNLNSCKAITESPSTIRKI</sequence>